<dbReference type="AlphaFoldDB" id="A0A218X7J8"/>
<evidence type="ECO:0000313" key="3">
    <source>
        <dbReference type="Proteomes" id="UP000197138"/>
    </source>
</evidence>
<feature type="compositionally biased region" description="Basic and acidic residues" evidence="1">
    <location>
        <begin position="92"/>
        <end position="105"/>
    </location>
</feature>
<feature type="compositionally biased region" description="Basic and acidic residues" evidence="1">
    <location>
        <begin position="29"/>
        <end position="41"/>
    </location>
</feature>
<gene>
    <name evidence="2" type="ORF">CDL15_Pgr006965</name>
</gene>
<evidence type="ECO:0000256" key="1">
    <source>
        <dbReference type="SAM" id="MobiDB-lite"/>
    </source>
</evidence>
<proteinExistence type="predicted"/>
<feature type="compositionally biased region" description="Basic and acidic residues" evidence="1">
    <location>
        <begin position="264"/>
        <end position="275"/>
    </location>
</feature>
<reference evidence="3" key="1">
    <citation type="journal article" date="2017" name="Plant J.">
        <title>The pomegranate (Punica granatum L.) genome and the genomics of punicalagin biosynthesis.</title>
        <authorList>
            <person name="Qin G."/>
            <person name="Xu C."/>
            <person name="Ming R."/>
            <person name="Tang H."/>
            <person name="Guyot R."/>
            <person name="Kramer E.M."/>
            <person name="Hu Y."/>
            <person name="Yi X."/>
            <person name="Qi Y."/>
            <person name="Xu X."/>
            <person name="Gao Z."/>
            <person name="Pan H."/>
            <person name="Jian J."/>
            <person name="Tian Y."/>
            <person name="Yue Z."/>
            <person name="Xu Y."/>
        </authorList>
    </citation>
    <scope>NUCLEOTIDE SEQUENCE [LARGE SCALE GENOMIC DNA]</scope>
    <source>
        <strain evidence="3">cv. Dabenzi</strain>
    </source>
</reference>
<dbReference type="PANTHER" id="PTHR34660">
    <property type="entry name" value="MYB-LIKE PROTEIN X"/>
    <property type="match status" value="1"/>
</dbReference>
<organism evidence="2 3">
    <name type="scientific">Punica granatum</name>
    <name type="common">Pomegranate</name>
    <dbReference type="NCBI Taxonomy" id="22663"/>
    <lineage>
        <taxon>Eukaryota</taxon>
        <taxon>Viridiplantae</taxon>
        <taxon>Streptophyta</taxon>
        <taxon>Embryophyta</taxon>
        <taxon>Tracheophyta</taxon>
        <taxon>Spermatophyta</taxon>
        <taxon>Magnoliopsida</taxon>
        <taxon>eudicotyledons</taxon>
        <taxon>Gunneridae</taxon>
        <taxon>Pentapetalae</taxon>
        <taxon>rosids</taxon>
        <taxon>malvids</taxon>
        <taxon>Myrtales</taxon>
        <taxon>Lythraceae</taxon>
        <taxon>Punica</taxon>
    </lineage>
</organism>
<accession>A0A218X7J8</accession>
<feature type="compositionally biased region" description="Basic and acidic residues" evidence="1">
    <location>
        <begin position="48"/>
        <end position="79"/>
    </location>
</feature>
<sequence>MSRCFPYTPPGYVKSGARGGEGSIGSIKLQKEKTKTDSERRKEKKQLKKEQKELLRKQTDVHHGKSKKLSDKKSLHDENMYPSACIANLSDDSSRSGLSEEHDQPVPENHFYLSDGTDSSKKRKLDAPSLTTVQSGNKIRIRFNLKRHNNPEAPLGQEPSCSTSTSAQVDPLVHRQCKTIITHIEADALVHPPCKTINTHVQEKSAPTANLKLTIGRRDVPTEHKKEESSIESLYKALLGDWTAPPISTEREDPDDQEWLFGTKRQEKSPKRLKSETLADASCPIKNGDLWPRAHYLPDVEIFALPYTVPF</sequence>
<feature type="region of interest" description="Disordered" evidence="1">
    <location>
        <begin position="1"/>
        <end position="131"/>
    </location>
</feature>
<comment type="caution">
    <text evidence="2">The sequence shown here is derived from an EMBL/GenBank/DDBJ whole genome shotgun (WGS) entry which is preliminary data.</text>
</comment>
<evidence type="ECO:0000313" key="2">
    <source>
        <dbReference type="EMBL" id="OWM80934.1"/>
    </source>
</evidence>
<dbReference type="PANTHER" id="PTHR34660:SF7">
    <property type="entry name" value="DNA LIGASE-LIKE PROTEIN"/>
    <property type="match status" value="1"/>
</dbReference>
<name>A0A218X7J8_PUNGR</name>
<dbReference type="Proteomes" id="UP000197138">
    <property type="component" value="Unassembled WGS sequence"/>
</dbReference>
<feature type="region of interest" description="Disordered" evidence="1">
    <location>
        <begin position="245"/>
        <end position="275"/>
    </location>
</feature>
<dbReference type="EMBL" id="MTKT01002214">
    <property type="protein sequence ID" value="OWM80934.1"/>
    <property type="molecule type" value="Genomic_DNA"/>
</dbReference>
<protein>
    <submittedName>
        <fullName evidence="2">Uncharacterized protein</fullName>
    </submittedName>
</protein>